<name>A0A1L9P4A7_ASPVE</name>
<dbReference type="Proteomes" id="UP000184073">
    <property type="component" value="Unassembled WGS sequence"/>
</dbReference>
<evidence type="ECO:0000256" key="1">
    <source>
        <dbReference type="SAM" id="Phobius"/>
    </source>
</evidence>
<organism evidence="3 4">
    <name type="scientific">Aspergillus versicolor CBS 583.65</name>
    <dbReference type="NCBI Taxonomy" id="1036611"/>
    <lineage>
        <taxon>Eukaryota</taxon>
        <taxon>Fungi</taxon>
        <taxon>Dikarya</taxon>
        <taxon>Ascomycota</taxon>
        <taxon>Pezizomycotina</taxon>
        <taxon>Eurotiomycetes</taxon>
        <taxon>Eurotiomycetidae</taxon>
        <taxon>Eurotiales</taxon>
        <taxon>Aspergillaceae</taxon>
        <taxon>Aspergillus</taxon>
        <taxon>Aspergillus subgen. Nidulantes</taxon>
    </lineage>
</organism>
<keyword evidence="1" id="KW-1133">Transmembrane helix</keyword>
<dbReference type="PANTHER" id="PTHR28022">
    <property type="entry name" value="GPI MANNOSYLTRANSFERASE 2 SUBUNIT PGA1"/>
    <property type="match status" value="1"/>
</dbReference>
<dbReference type="VEuPathDB" id="FungiDB:ASPVEDRAFT_48567"/>
<accession>A0A1L9P4A7</accession>
<keyword evidence="4" id="KW-1185">Reference proteome</keyword>
<dbReference type="RefSeq" id="XP_040662101.1">
    <property type="nucleotide sequence ID" value="XM_040814030.1"/>
</dbReference>
<sequence length="246" mass="26861">MVLLLYIYLASLLCVASANVEKTIFIAPSAVTLPAKDPAFDDLGLERLSPSNGMLRTHLNASFPTVSESQGTDSWYFLENLSPGQRYEVRICWLATQPTAFTLSTYTLPEILEDRALLSAISLYSSSQLAASPPQAVTTPIRRGDRSAVADSEPSADSVLFLRISAAADYFSLDQTLMEKVPPVLADVILDPFLGNVFPKSLVPTACWVSVVACVSIIVARWISRDFMRAVNSTDIRNPQDVKKGQ</sequence>
<feature type="transmembrane region" description="Helical" evidence="1">
    <location>
        <begin position="202"/>
        <end position="223"/>
    </location>
</feature>
<gene>
    <name evidence="3" type="ORF">ASPVEDRAFT_48567</name>
</gene>
<feature type="chain" id="PRO_5012792742" evidence="2">
    <location>
        <begin position="19"/>
        <end position="246"/>
    </location>
</feature>
<feature type="signal peptide" evidence="2">
    <location>
        <begin position="1"/>
        <end position="18"/>
    </location>
</feature>
<dbReference type="GO" id="GO:0006506">
    <property type="term" value="P:GPI anchor biosynthetic process"/>
    <property type="evidence" value="ECO:0007669"/>
    <property type="project" value="TreeGrafter"/>
</dbReference>
<dbReference type="GO" id="GO:0000030">
    <property type="term" value="F:mannosyltransferase activity"/>
    <property type="evidence" value="ECO:0007669"/>
    <property type="project" value="TreeGrafter"/>
</dbReference>
<evidence type="ECO:0000313" key="3">
    <source>
        <dbReference type="EMBL" id="OJI96338.1"/>
    </source>
</evidence>
<dbReference type="GO" id="GO:0005789">
    <property type="term" value="C:endoplasmic reticulum membrane"/>
    <property type="evidence" value="ECO:0007669"/>
    <property type="project" value="TreeGrafter"/>
</dbReference>
<dbReference type="OrthoDB" id="3360032at2759"/>
<keyword evidence="2" id="KW-0732">Signal</keyword>
<keyword evidence="1" id="KW-0812">Transmembrane</keyword>
<dbReference type="GeneID" id="63729541"/>
<evidence type="ECO:0000256" key="2">
    <source>
        <dbReference type="SAM" id="SignalP"/>
    </source>
</evidence>
<keyword evidence="1" id="KW-0472">Membrane</keyword>
<dbReference type="GO" id="GO:0031501">
    <property type="term" value="C:mannosyltransferase complex"/>
    <property type="evidence" value="ECO:0007669"/>
    <property type="project" value="TreeGrafter"/>
</dbReference>
<dbReference type="AlphaFoldDB" id="A0A1L9P4A7"/>
<reference evidence="4" key="1">
    <citation type="journal article" date="2017" name="Genome Biol.">
        <title>Comparative genomics reveals high biological diversity and specific adaptations in the industrially and medically important fungal genus Aspergillus.</title>
        <authorList>
            <person name="de Vries R.P."/>
            <person name="Riley R."/>
            <person name="Wiebenga A."/>
            <person name="Aguilar-Osorio G."/>
            <person name="Amillis S."/>
            <person name="Uchima C.A."/>
            <person name="Anderluh G."/>
            <person name="Asadollahi M."/>
            <person name="Askin M."/>
            <person name="Barry K."/>
            <person name="Battaglia E."/>
            <person name="Bayram O."/>
            <person name="Benocci T."/>
            <person name="Braus-Stromeyer S.A."/>
            <person name="Caldana C."/>
            <person name="Canovas D."/>
            <person name="Cerqueira G.C."/>
            <person name="Chen F."/>
            <person name="Chen W."/>
            <person name="Choi C."/>
            <person name="Clum A."/>
            <person name="Dos Santos R.A."/>
            <person name="Damasio A.R."/>
            <person name="Diallinas G."/>
            <person name="Emri T."/>
            <person name="Fekete E."/>
            <person name="Flipphi M."/>
            <person name="Freyberg S."/>
            <person name="Gallo A."/>
            <person name="Gournas C."/>
            <person name="Habgood R."/>
            <person name="Hainaut M."/>
            <person name="Harispe M.L."/>
            <person name="Henrissat B."/>
            <person name="Hilden K.S."/>
            <person name="Hope R."/>
            <person name="Hossain A."/>
            <person name="Karabika E."/>
            <person name="Karaffa L."/>
            <person name="Karanyi Z."/>
            <person name="Krasevec N."/>
            <person name="Kuo A."/>
            <person name="Kusch H."/>
            <person name="LaButti K."/>
            <person name="Lagendijk E.L."/>
            <person name="Lapidus A."/>
            <person name="Levasseur A."/>
            <person name="Lindquist E."/>
            <person name="Lipzen A."/>
            <person name="Logrieco A.F."/>
            <person name="MacCabe A."/>
            <person name="Maekelae M.R."/>
            <person name="Malavazi I."/>
            <person name="Melin P."/>
            <person name="Meyer V."/>
            <person name="Mielnichuk N."/>
            <person name="Miskei M."/>
            <person name="Molnar A.P."/>
            <person name="Mule G."/>
            <person name="Ngan C.Y."/>
            <person name="Orejas M."/>
            <person name="Orosz E."/>
            <person name="Ouedraogo J.P."/>
            <person name="Overkamp K.M."/>
            <person name="Park H.-S."/>
            <person name="Perrone G."/>
            <person name="Piumi F."/>
            <person name="Punt P.J."/>
            <person name="Ram A.F."/>
            <person name="Ramon A."/>
            <person name="Rauscher S."/>
            <person name="Record E."/>
            <person name="Riano-Pachon D.M."/>
            <person name="Robert V."/>
            <person name="Roehrig J."/>
            <person name="Ruller R."/>
            <person name="Salamov A."/>
            <person name="Salih N.S."/>
            <person name="Samson R.A."/>
            <person name="Sandor E."/>
            <person name="Sanguinetti M."/>
            <person name="Schuetze T."/>
            <person name="Sepcic K."/>
            <person name="Shelest E."/>
            <person name="Sherlock G."/>
            <person name="Sophianopoulou V."/>
            <person name="Squina F.M."/>
            <person name="Sun H."/>
            <person name="Susca A."/>
            <person name="Todd R.B."/>
            <person name="Tsang A."/>
            <person name="Unkles S.E."/>
            <person name="van de Wiele N."/>
            <person name="van Rossen-Uffink D."/>
            <person name="Oliveira J.V."/>
            <person name="Vesth T.C."/>
            <person name="Visser J."/>
            <person name="Yu J.-H."/>
            <person name="Zhou M."/>
            <person name="Andersen M.R."/>
            <person name="Archer D.B."/>
            <person name="Baker S.E."/>
            <person name="Benoit I."/>
            <person name="Brakhage A.A."/>
            <person name="Braus G.H."/>
            <person name="Fischer R."/>
            <person name="Frisvad J.C."/>
            <person name="Goldman G.H."/>
            <person name="Houbraken J."/>
            <person name="Oakley B."/>
            <person name="Pocsi I."/>
            <person name="Scazzocchio C."/>
            <person name="Seiboth B."/>
            <person name="vanKuyk P.A."/>
            <person name="Wortman J."/>
            <person name="Dyer P.S."/>
            <person name="Grigoriev I.V."/>
        </authorList>
    </citation>
    <scope>NUCLEOTIDE SEQUENCE [LARGE SCALE GENOMIC DNA]</scope>
    <source>
        <strain evidence="4">CBS 583.65</strain>
    </source>
</reference>
<proteinExistence type="predicted"/>
<dbReference type="PANTHER" id="PTHR28022:SF1">
    <property type="entry name" value="GPI MANNOSYLTRANSFERASE 2 SUBUNIT PGA1"/>
    <property type="match status" value="1"/>
</dbReference>
<dbReference type="InterPro" id="IPR019433">
    <property type="entry name" value="GPI_ManTrfase_II_coact_Pga1"/>
</dbReference>
<dbReference type="Pfam" id="PF10333">
    <property type="entry name" value="Pga1"/>
    <property type="match status" value="1"/>
</dbReference>
<protein>
    <submittedName>
        <fullName evidence="3">Uncharacterized protein</fullName>
    </submittedName>
</protein>
<evidence type="ECO:0000313" key="4">
    <source>
        <dbReference type="Proteomes" id="UP000184073"/>
    </source>
</evidence>
<dbReference type="EMBL" id="KV878125">
    <property type="protein sequence ID" value="OJI96338.1"/>
    <property type="molecule type" value="Genomic_DNA"/>
</dbReference>